<dbReference type="PANTHER" id="PTHR43628">
    <property type="entry name" value="ACTIVATOR OF C KINASE PROTEIN 1-RELATED"/>
    <property type="match status" value="1"/>
</dbReference>
<dbReference type="EMBL" id="UOFP01000228">
    <property type="protein sequence ID" value="VAW88611.1"/>
    <property type="molecule type" value="Genomic_DNA"/>
</dbReference>
<reference evidence="2" key="1">
    <citation type="submission" date="2018-06" db="EMBL/GenBank/DDBJ databases">
        <authorList>
            <person name="Zhirakovskaya E."/>
        </authorList>
    </citation>
    <scope>NUCLEOTIDE SEQUENCE</scope>
</reference>
<dbReference type="Pfam" id="PF08238">
    <property type="entry name" value="Sel1"/>
    <property type="match status" value="3"/>
</dbReference>
<organism evidence="2">
    <name type="scientific">hydrothermal vent metagenome</name>
    <dbReference type="NCBI Taxonomy" id="652676"/>
    <lineage>
        <taxon>unclassified sequences</taxon>
        <taxon>metagenomes</taxon>
        <taxon>ecological metagenomes</taxon>
    </lineage>
</organism>
<dbReference type="PANTHER" id="PTHR43628:SF1">
    <property type="entry name" value="CHITIN SYNTHASE REGULATORY FACTOR 2-RELATED"/>
    <property type="match status" value="1"/>
</dbReference>
<proteinExistence type="predicted"/>
<dbReference type="Gene3D" id="1.25.40.10">
    <property type="entry name" value="Tetratricopeptide repeat domain"/>
    <property type="match status" value="1"/>
</dbReference>
<accession>A0A3B0ZAP2</accession>
<dbReference type="InterPro" id="IPR006597">
    <property type="entry name" value="Sel1-like"/>
</dbReference>
<feature type="region of interest" description="Disordered" evidence="1">
    <location>
        <begin position="33"/>
        <end position="53"/>
    </location>
</feature>
<feature type="non-terminal residue" evidence="2">
    <location>
        <position position="193"/>
    </location>
</feature>
<evidence type="ECO:0000313" key="2">
    <source>
        <dbReference type="EMBL" id="VAW88611.1"/>
    </source>
</evidence>
<sequence length="193" mass="21861">MMATQLNFQKTLKIALCLLPLLITNTLYAETVNEEETQPSSTTSEEPEQEGLTELSRVLDPAQRQFMGGQLSYWFKDYSGALKAWQPLAEEGHAPSQATLGWLYHQGLGVEQDYQHAVKWYRLAADQDYVVAQHNLGIMYENGWGIEQSYAEAFKWYQIGAEKAYGNSLFNLGLFYLNGLGVKKDQDTAIHLL</sequence>
<dbReference type="InterPro" id="IPR011990">
    <property type="entry name" value="TPR-like_helical_dom_sf"/>
</dbReference>
<protein>
    <recommendedName>
        <fullName evidence="3">TETRATRICOPEPTIDE REPEAT FAMILY PROTEIN</fullName>
    </recommendedName>
</protein>
<dbReference type="SMART" id="SM00671">
    <property type="entry name" value="SEL1"/>
    <property type="match status" value="3"/>
</dbReference>
<dbReference type="SUPFAM" id="SSF81901">
    <property type="entry name" value="HCP-like"/>
    <property type="match status" value="1"/>
</dbReference>
<gene>
    <name evidence="2" type="ORF">MNBD_GAMMA18-164</name>
</gene>
<dbReference type="InterPro" id="IPR052945">
    <property type="entry name" value="Mitotic_Regulator"/>
</dbReference>
<name>A0A3B0ZAP2_9ZZZZ</name>
<dbReference type="AlphaFoldDB" id="A0A3B0ZAP2"/>
<evidence type="ECO:0008006" key="3">
    <source>
        <dbReference type="Google" id="ProtNLM"/>
    </source>
</evidence>
<evidence type="ECO:0000256" key="1">
    <source>
        <dbReference type="SAM" id="MobiDB-lite"/>
    </source>
</evidence>